<dbReference type="EMBL" id="JAOQJU010000005">
    <property type="protein sequence ID" value="MCU6686331.1"/>
    <property type="molecule type" value="Genomic_DNA"/>
</dbReference>
<dbReference type="Pfam" id="PF00465">
    <property type="entry name" value="Fe-ADH"/>
    <property type="match status" value="1"/>
</dbReference>
<organism evidence="4 5">
    <name type="scientific">Dorea acetigenes</name>
    <dbReference type="NCBI Taxonomy" id="2981787"/>
    <lineage>
        <taxon>Bacteria</taxon>
        <taxon>Bacillati</taxon>
        <taxon>Bacillota</taxon>
        <taxon>Clostridia</taxon>
        <taxon>Lachnospirales</taxon>
        <taxon>Lachnospiraceae</taxon>
        <taxon>Dorea</taxon>
    </lineage>
</organism>
<accession>A0ABT2RM14</accession>
<protein>
    <submittedName>
        <fullName evidence="4">Iron-containing alcohol dehydrogenase</fullName>
    </submittedName>
</protein>
<keyword evidence="1" id="KW-0560">Oxidoreductase</keyword>
<evidence type="ECO:0000259" key="3">
    <source>
        <dbReference type="Pfam" id="PF25137"/>
    </source>
</evidence>
<dbReference type="InterPro" id="IPR056798">
    <property type="entry name" value="ADH_Fe_C"/>
</dbReference>
<gene>
    <name evidence="4" type="ORF">OCV99_07130</name>
</gene>
<dbReference type="PANTHER" id="PTHR43633">
    <property type="entry name" value="ALCOHOL DEHYDROGENASE YQHD"/>
    <property type="match status" value="1"/>
</dbReference>
<name>A0ABT2RM14_9FIRM</name>
<dbReference type="Proteomes" id="UP001652431">
    <property type="component" value="Unassembled WGS sequence"/>
</dbReference>
<comment type="caution">
    <text evidence="4">The sequence shown here is derived from an EMBL/GenBank/DDBJ whole genome shotgun (WGS) entry which is preliminary data.</text>
</comment>
<dbReference type="CDD" id="cd08187">
    <property type="entry name" value="BDH"/>
    <property type="match status" value="1"/>
</dbReference>
<sequence length="387" mass="42586">MQNFDYQTPTRLIFGKGVISALPEVMKPLGQKILLTYGGGSIKKLGLYDKVKELLKEFEIYELADIQPNPKYNPSVLEGVRLCKENEIEAILAVGGGSVLDCSKAIAAGAKYDGDPWDLISYKVKAQAALPIVDILTLAATGSEYDCGGVISRTETNDKIGYMDELLFPVCSILDPVYTFSVSKKQTAAGCADAMNHVMEQYFTEDTTLLNDGFCESMLKSLMVNAKKCLENPEDYTARAEMMLCCTYGCNGILSLGNSASGWPCHGIEHALSAYYDITHGEGLAIITPRWMKHILNDRTVGRFVKYGVNVFGIDSSLGQYEIADKAIEETYRFFESIGIPMHLREVGIDESRLSEMAHHVAVNEGLENAYAPLFESDILDILKASL</sequence>
<dbReference type="PROSITE" id="PS00060">
    <property type="entry name" value="ADH_IRON_2"/>
    <property type="match status" value="1"/>
</dbReference>
<dbReference type="Gene3D" id="1.20.1090.10">
    <property type="entry name" value="Dehydroquinate synthase-like - alpha domain"/>
    <property type="match status" value="1"/>
</dbReference>
<feature type="domain" description="Alcohol dehydrogenase iron-type/glycerol dehydrogenase GldA" evidence="2">
    <location>
        <begin position="9"/>
        <end position="176"/>
    </location>
</feature>
<dbReference type="InterPro" id="IPR001670">
    <property type="entry name" value="ADH_Fe/GldA"/>
</dbReference>
<dbReference type="SUPFAM" id="SSF56796">
    <property type="entry name" value="Dehydroquinate synthase-like"/>
    <property type="match status" value="1"/>
</dbReference>
<dbReference type="PANTHER" id="PTHR43633:SF1">
    <property type="entry name" value="ALCOHOL DEHYDROGENASE YQHD"/>
    <property type="match status" value="1"/>
</dbReference>
<proteinExistence type="predicted"/>
<evidence type="ECO:0000259" key="2">
    <source>
        <dbReference type="Pfam" id="PF00465"/>
    </source>
</evidence>
<feature type="domain" description="Fe-containing alcohol dehydrogenase-like C-terminal" evidence="3">
    <location>
        <begin position="187"/>
        <end position="386"/>
    </location>
</feature>
<dbReference type="RefSeq" id="WP_158369407.1">
    <property type="nucleotide sequence ID" value="NZ_JAOQJU010000005.1"/>
</dbReference>
<dbReference type="Gene3D" id="3.40.50.1970">
    <property type="match status" value="1"/>
</dbReference>
<evidence type="ECO:0000313" key="4">
    <source>
        <dbReference type="EMBL" id="MCU6686331.1"/>
    </source>
</evidence>
<keyword evidence="5" id="KW-1185">Reference proteome</keyword>
<evidence type="ECO:0000256" key="1">
    <source>
        <dbReference type="ARBA" id="ARBA00023002"/>
    </source>
</evidence>
<dbReference type="InterPro" id="IPR044731">
    <property type="entry name" value="BDH-like"/>
</dbReference>
<evidence type="ECO:0000313" key="5">
    <source>
        <dbReference type="Proteomes" id="UP001652431"/>
    </source>
</evidence>
<dbReference type="Pfam" id="PF25137">
    <property type="entry name" value="ADH_Fe_C"/>
    <property type="match status" value="1"/>
</dbReference>
<reference evidence="4 5" key="1">
    <citation type="journal article" date="2021" name="ISME Commun">
        <title>Automated analysis of genomic sequences facilitates high-throughput and comprehensive description of bacteria.</title>
        <authorList>
            <person name="Hitch T.C.A."/>
        </authorList>
    </citation>
    <scope>NUCLEOTIDE SEQUENCE [LARGE SCALE GENOMIC DNA]</scope>
    <source>
        <strain evidence="4 5">Sanger_03</strain>
    </source>
</reference>
<dbReference type="InterPro" id="IPR018211">
    <property type="entry name" value="ADH_Fe_CS"/>
</dbReference>